<dbReference type="RefSeq" id="WP_188640771.1">
    <property type="nucleotide sequence ID" value="NZ_BMID01000001.1"/>
</dbReference>
<dbReference type="SUPFAM" id="SSF52540">
    <property type="entry name" value="P-loop containing nucleoside triphosphate hydrolases"/>
    <property type="match status" value="1"/>
</dbReference>
<dbReference type="SUPFAM" id="SSF46689">
    <property type="entry name" value="Homeodomain-like"/>
    <property type="match status" value="1"/>
</dbReference>
<keyword evidence="10" id="KW-1185">Reference proteome</keyword>
<protein>
    <recommendedName>
        <fullName evidence="8">Sigma-54 factor interaction domain-containing protein</fullName>
    </recommendedName>
</protein>
<keyword evidence="1" id="KW-0547">Nucleotide-binding</keyword>
<evidence type="ECO:0000256" key="5">
    <source>
        <dbReference type="ARBA" id="ARBA00023125"/>
    </source>
</evidence>
<dbReference type="Proteomes" id="UP000603317">
    <property type="component" value="Unassembled WGS sequence"/>
</dbReference>
<evidence type="ECO:0000313" key="9">
    <source>
        <dbReference type="EMBL" id="GFZ96368.1"/>
    </source>
</evidence>
<proteinExistence type="predicted"/>
<reference evidence="10" key="1">
    <citation type="journal article" date="2019" name="Int. J. Syst. Evol. Microbiol.">
        <title>The Global Catalogue of Microorganisms (GCM) 10K type strain sequencing project: providing services to taxonomists for standard genome sequencing and annotation.</title>
        <authorList>
            <consortium name="The Broad Institute Genomics Platform"/>
            <consortium name="The Broad Institute Genome Sequencing Center for Infectious Disease"/>
            <person name="Wu L."/>
            <person name="Ma J."/>
        </authorList>
    </citation>
    <scope>NUCLEOTIDE SEQUENCE [LARGE SCALE GENOMIC DNA]</scope>
    <source>
        <strain evidence="10">CGMCC 1.15297</strain>
    </source>
</reference>
<dbReference type="InterPro" id="IPR002197">
    <property type="entry name" value="HTH_Fis"/>
</dbReference>
<evidence type="ECO:0000259" key="8">
    <source>
        <dbReference type="PROSITE" id="PS50045"/>
    </source>
</evidence>
<keyword evidence="2" id="KW-0067">ATP-binding</keyword>
<evidence type="ECO:0000256" key="1">
    <source>
        <dbReference type="ARBA" id="ARBA00022741"/>
    </source>
</evidence>
<dbReference type="Pfam" id="PF00158">
    <property type="entry name" value="Sigma54_activat"/>
    <property type="match status" value="1"/>
</dbReference>
<dbReference type="InterPro" id="IPR009057">
    <property type="entry name" value="Homeodomain-like_sf"/>
</dbReference>
<evidence type="ECO:0000313" key="10">
    <source>
        <dbReference type="Proteomes" id="UP000603317"/>
    </source>
</evidence>
<dbReference type="InterPro" id="IPR003593">
    <property type="entry name" value="AAA+_ATPase"/>
</dbReference>
<dbReference type="PROSITE" id="PS50045">
    <property type="entry name" value="SIGMA54_INTERACT_4"/>
    <property type="match status" value="1"/>
</dbReference>
<keyword evidence="4" id="KW-0805">Transcription regulation</keyword>
<dbReference type="Pfam" id="PF02954">
    <property type="entry name" value="HTH_8"/>
    <property type="match status" value="1"/>
</dbReference>
<dbReference type="PRINTS" id="PR01590">
    <property type="entry name" value="HTHFIS"/>
</dbReference>
<accession>A0ABQ1F1L4</accession>
<dbReference type="InterPro" id="IPR025943">
    <property type="entry name" value="Sigma_54_int_dom_ATP-bd_2"/>
</dbReference>
<dbReference type="InterPro" id="IPR025944">
    <property type="entry name" value="Sigma_54_int_dom_CS"/>
</dbReference>
<evidence type="ECO:0000256" key="3">
    <source>
        <dbReference type="ARBA" id="ARBA00023012"/>
    </source>
</evidence>
<dbReference type="PANTHER" id="PTHR32071:SF117">
    <property type="entry name" value="PTS-DEPENDENT DIHYDROXYACETONE KINASE OPERON REGULATORY PROTEIN-RELATED"/>
    <property type="match status" value="1"/>
</dbReference>
<dbReference type="EMBL" id="BMID01000001">
    <property type="protein sequence ID" value="GFZ96368.1"/>
    <property type="molecule type" value="Genomic_DNA"/>
</dbReference>
<evidence type="ECO:0000256" key="6">
    <source>
        <dbReference type="ARBA" id="ARBA00023159"/>
    </source>
</evidence>
<dbReference type="Pfam" id="PF25601">
    <property type="entry name" value="AAA_lid_14"/>
    <property type="match status" value="1"/>
</dbReference>
<feature type="domain" description="Sigma-54 factor interaction" evidence="8">
    <location>
        <begin position="6"/>
        <end position="232"/>
    </location>
</feature>
<comment type="caution">
    <text evidence="9">The sequence shown here is derived from an EMBL/GenBank/DDBJ whole genome shotgun (WGS) entry which is preliminary data.</text>
</comment>
<organism evidence="9 10">
    <name type="scientific">Blastomonas marina</name>
    <dbReference type="NCBI Taxonomy" id="1867408"/>
    <lineage>
        <taxon>Bacteria</taxon>
        <taxon>Pseudomonadati</taxon>
        <taxon>Pseudomonadota</taxon>
        <taxon>Alphaproteobacteria</taxon>
        <taxon>Sphingomonadales</taxon>
        <taxon>Sphingomonadaceae</taxon>
        <taxon>Blastomonas</taxon>
    </lineage>
</organism>
<dbReference type="InterPro" id="IPR058031">
    <property type="entry name" value="AAA_lid_NorR"/>
</dbReference>
<dbReference type="InterPro" id="IPR002078">
    <property type="entry name" value="Sigma_54_int"/>
</dbReference>
<dbReference type="PROSITE" id="PS00676">
    <property type="entry name" value="SIGMA54_INTERACT_2"/>
    <property type="match status" value="1"/>
</dbReference>
<evidence type="ECO:0000256" key="7">
    <source>
        <dbReference type="ARBA" id="ARBA00023163"/>
    </source>
</evidence>
<keyword evidence="7" id="KW-0804">Transcription</keyword>
<evidence type="ECO:0000256" key="2">
    <source>
        <dbReference type="ARBA" id="ARBA00022840"/>
    </source>
</evidence>
<dbReference type="Gene3D" id="1.10.8.60">
    <property type="match status" value="1"/>
</dbReference>
<dbReference type="CDD" id="cd00009">
    <property type="entry name" value="AAA"/>
    <property type="match status" value="1"/>
</dbReference>
<dbReference type="Gene3D" id="3.40.50.300">
    <property type="entry name" value="P-loop containing nucleotide triphosphate hydrolases"/>
    <property type="match status" value="1"/>
</dbReference>
<dbReference type="SMART" id="SM00382">
    <property type="entry name" value="AAA"/>
    <property type="match status" value="1"/>
</dbReference>
<keyword evidence="5" id="KW-0238">DNA-binding</keyword>
<dbReference type="PANTHER" id="PTHR32071">
    <property type="entry name" value="TRANSCRIPTIONAL REGULATORY PROTEIN"/>
    <property type="match status" value="1"/>
</dbReference>
<evidence type="ECO:0000256" key="4">
    <source>
        <dbReference type="ARBA" id="ARBA00023015"/>
    </source>
</evidence>
<dbReference type="PROSITE" id="PS00688">
    <property type="entry name" value="SIGMA54_INTERACT_3"/>
    <property type="match status" value="1"/>
</dbReference>
<keyword evidence="6" id="KW-0010">Activator</keyword>
<name>A0ABQ1F1L4_9SPHN</name>
<keyword evidence="3" id="KW-0902">Two-component regulatory system</keyword>
<sequence>MISEMLVGRSEAIASVRTMIRFAVKATTTVLVTGPSGSGKEVVARSIHQESDRADGPFLAINSGAIPSELIESELFGHEGGSFTGATSRHLGIFEQADGGTLFLDEVGEMPLSLQVKLLRVLEEGTIRRVGGREDIKVDVRIVAATNRDLKLEIGAGRFREDLFYRLCVLPIRMPSLGERREDVALLIEHFLKQNDKVEAPSFSADALDRLAAYGWPGNVRELRNLVERATIFFSGQQIVAKEVDLLLDIASQTANVAPNAVTTAEGGTVESAQPVASAPIFENGFSLQRHMQEEERRLIVDALVECGGVIAKAARMVDVQRTTFVEKMRRHGINRDDQLAA</sequence>
<dbReference type="Gene3D" id="1.10.10.60">
    <property type="entry name" value="Homeodomain-like"/>
    <property type="match status" value="1"/>
</dbReference>
<gene>
    <name evidence="9" type="ORF">GCM10010923_00200</name>
</gene>
<dbReference type="InterPro" id="IPR027417">
    <property type="entry name" value="P-loop_NTPase"/>
</dbReference>